<dbReference type="AlphaFoldDB" id="A0A1U7N8A6"/>
<evidence type="ECO:0000313" key="1">
    <source>
        <dbReference type="EMBL" id="OLT62176.1"/>
    </source>
</evidence>
<proteinExistence type="predicted"/>
<name>A0A1U7N8A6_9CYAN</name>
<protein>
    <submittedName>
        <fullName evidence="1">Uncharacterized protein</fullName>
    </submittedName>
</protein>
<keyword evidence="2" id="KW-1185">Reference proteome</keyword>
<gene>
    <name evidence="1" type="ORF">BJP37_27310</name>
</gene>
<sequence>MEILGNSNVKLSEEELTDRIDSYYELFPKDFQDALDSRRHYRVKDDRRFSLVSEREFDEVINSVNPASKPGTIVVEYKKDWLTIDDINECIVTRGYIELAEKHLDDFTFFIFVSKGASREVKNVAKRLSERCGVEIKLYSYFEYLKGIAKNYAKWSVDRHSEPDVVKLIYDIYSFYRYSDQWYTSVMSTVRDSRKNSRSEDFNSSSSEAARRKSLKEVRQQFTQLTGLLAKKRFALKVCKKGSIDDLRMISIADWEHAIANIDQKLLDIERYT</sequence>
<reference evidence="1 2" key="1">
    <citation type="submission" date="2016-10" db="EMBL/GenBank/DDBJ databases">
        <title>Comparative genomics uncovers the prolific and rare metabolic potential of the cyanobacterial genus Moorea.</title>
        <authorList>
            <person name="Leao T."/>
            <person name="Castelao G."/>
            <person name="Korobeynikov A."/>
            <person name="Monroe E.A."/>
            <person name="Podell S."/>
            <person name="Glukhov E."/>
            <person name="Allen E."/>
            <person name="Gerwick W.H."/>
            <person name="Gerwick L."/>
        </authorList>
    </citation>
    <scope>NUCLEOTIDE SEQUENCE [LARGE SCALE GENOMIC DNA]</scope>
    <source>
        <strain evidence="1 2">PNG5-198</strain>
    </source>
</reference>
<comment type="caution">
    <text evidence="1">The sequence shown here is derived from an EMBL/GenBank/DDBJ whole genome shotgun (WGS) entry which is preliminary data.</text>
</comment>
<dbReference type="EMBL" id="MKZS01000001">
    <property type="protein sequence ID" value="OLT62176.1"/>
    <property type="molecule type" value="Genomic_DNA"/>
</dbReference>
<dbReference type="RefSeq" id="WP_075903923.1">
    <property type="nucleotide sequence ID" value="NZ_MKZS01000001.1"/>
</dbReference>
<dbReference type="Proteomes" id="UP000186657">
    <property type="component" value="Unassembled WGS sequence"/>
</dbReference>
<accession>A0A1U7N8A6</accession>
<evidence type="ECO:0000313" key="2">
    <source>
        <dbReference type="Proteomes" id="UP000186657"/>
    </source>
</evidence>
<organism evidence="1 2">
    <name type="scientific">Moorena bouillonii PNG</name>
    <dbReference type="NCBI Taxonomy" id="568701"/>
    <lineage>
        <taxon>Bacteria</taxon>
        <taxon>Bacillati</taxon>
        <taxon>Cyanobacteriota</taxon>
        <taxon>Cyanophyceae</taxon>
        <taxon>Coleofasciculales</taxon>
        <taxon>Coleofasciculaceae</taxon>
        <taxon>Moorena</taxon>
    </lineage>
</organism>